<name>A0A7J6H2E0_CANSA</name>
<dbReference type="EMBL" id="JAATIQ010000067">
    <property type="protein sequence ID" value="KAF4389357.1"/>
    <property type="molecule type" value="Genomic_DNA"/>
</dbReference>
<dbReference type="AlphaFoldDB" id="A0A7J6H2E0"/>
<evidence type="ECO:0000313" key="4">
    <source>
        <dbReference type="Proteomes" id="UP000583929"/>
    </source>
</evidence>
<dbReference type="PANTHER" id="PTHR33513">
    <property type="entry name" value="OS06G0523300 PROTEIN"/>
    <property type="match status" value="1"/>
</dbReference>
<feature type="domain" description="DUF7722" evidence="2">
    <location>
        <begin position="46"/>
        <end position="98"/>
    </location>
</feature>
<feature type="region of interest" description="Disordered" evidence="1">
    <location>
        <begin position="1"/>
        <end position="37"/>
    </location>
</feature>
<feature type="compositionally biased region" description="Basic and acidic residues" evidence="1">
    <location>
        <begin position="1"/>
        <end position="13"/>
    </location>
</feature>
<evidence type="ECO:0000313" key="3">
    <source>
        <dbReference type="EMBL" id="KAF4389357.1"/>
    </source>
</evidence>
<comment type="caution">
    <text evidence="3">The sequence shown here is derived from an EMBL/GenBank/DDBJ whole genome shotgun (WGS) entry which is preliminary data.</text>
</comment>
<organism evidence="3 4">
    <name type="scientific">Cannabis sativa</name>
    <name type="common">Hemp</name>
    <name type="synonym">Marijuana</name>
    <dbReference type="NCBI Taxonomy" id="3483"/>
    <lineage>
        <taxon>Eukaryota</taxon>
        <taxon>Viridiplantae</taxon>
        <taxon>Streptophyta</taxon>
        <taxon>Embryophyta</taxon>
        <taxon>Tracheophyta</taxon>
        <taxon>Spermatophyta</taxon>
        <taxon>Magnoliopsida</taxon>
        <taxon>eudicotyledons</taxon>
        <taxon>Gunneridae</taxon>
        <taxon>Pentapetalae</taxon>
        <taxon>rosids</taxon>
        <taxon>fabids</taxon>
        <taxon>Rosales</taxon>
        <taxon>Cannabaceae</taxon>
        <taxon>Cannabis</taxon>
    </lineage>
</organism>
<dbReference type="PANTHER" id="PTHR33513:SF4">
    <property type="entry name" value="GB|AAF04428.1"/>
    <property type="match status" value="1"/>
</dbReference>
<reference evidence="3 4" key="1">
    <citation type="journal article" date="2020" name="bioRxiv">
        <title>Sequence and annotation of 42 cannabis genomes reveals extensive copy number variation in cannabinoid synthesis and pathogen resistance genes.</title>
        <authorList>
            <person name="Mckernan K.J."/>
            <person name="Helbert Y."/>
            <person name="Kane L.T."/>
            <person name="Ebling H."/>
            <person name="Zhang L."/>
            <person name="Liu B."/>
            <person name="Eaton Z."/>
            <person name="Mclaughlin S."/>
            <person name="Kingan S."/>
            <person name="Baybayan P."/>
            <person name="Concepcion G."/>
            <person name="Jordan M."/>
            <person name="Riva A."/>
            <person name="Barbazuk W."/>
            <person name="Harkins T."/>
        </authorList>
    </citation>
    <scope>NUCLEOTIDE SEQUENCE [LARGE SCALE GENOMIC DNA]</scope>
    <source>
        <strain evidence="4">cv. Jamaican Lion 4</strain>
        <tissue evidence="3">Leaf</tissue>
    </source>
</reference>
<accession>A0A7J6H2E0</accession>
<protein>
    <recommendedName>
        <fullName evidence="2">DUF7722 domain-containing protein</fullName>
    </recommendedName>
</protein>
<evidence type="ECO:0000259" key="2">
    <source>
        <dbReference type="Pfam" id="PF24847"/>
    </source>
</evidence>
<dbReference type="Proteomes" id="UP000583929">
    <property type="component" value="Unassembled WGS sequence"/>
</dbReference>
<dbReference type="InterPro" id="IPR056139">
    <property type="entry name" value="DUF7722"/>
</dbReference>
<dbReference type="Pfam" id="PF24847">
    <property type="entry name" value="DUF7722"/>
    <property type="match status" value="1"/>
</dbReference>
<proteinExistence type="predicted"/>
<sequence>MSKEEERVSKIQEEENIGNQHNNNDDENKKKKKKKKISDFEMPLHYPRYKKRDYEIMAEWKLDLLLTQYGLPTNLGDDDDDDNLNHKRKFAMGAFLWPSQYHQ</sequence>
<gene>
    <name evidence="3" type="ORF">G4B88_006416</name>
</gene>
<evidence type="ECO:0000256" key="1">
    <source>
        <dbReference type="SAM" id="MobiDB-lite"/>
    </source>
</evidence>
<keyword evidence="4" id="KW-1185">Reference proteome</keyword>